<gene>
    <name evidence="2" type="ORF">POL58_05540</name>
</gene>
<comment type="caution">
    <text evidence="2">The sequence shown here is derived from an EMBL/GenBank/DDBJ whole genome shotgun (WGS) entry which is preliminary data.</text>
</comment>
<keyword evidence="1" id="KW-1133">Transmembrane helix</keyword>
<dbReference type="PANTHER" id="PTHR30188">
    <property type="entry name" value="ABC TRANSPORTER PERMEASE PROTEIN-RELATED"/>
    <property type="match status" value="1"/>
</dbReference>
<dbReference type="EMBL" id="JAQNDN010000001">
    <property type="protein sequence ID" value="MDC0667188.1"/>
    <property type="molecule type" value="Genomic_DNA"/>
</dbReference>
<feature type="transmembrane region" description="Helical" evidence="1">
    <location>
        <begin position="147"/>
        <end position="173"/>
    </location>
</feature>
<organism evidence="2 3">
    <name type="scientific">Nannocystis radixulma</name>
    <dbReference type="NCBI Taxonomy" id="2995305"/>
    <lineage>
        <taxon>Bacteria</taxon>
        <taxon>Pseudomonadati</taxon>
        <taxon>Myxococcota</taxon>
        <taxon>Polyangia</taxon>
        <taxon>Nannocystales</taxon>
        <taxon>Nannocystaceae</taxon>
        <taxon>Nannocystis</taxon>
    </lineage>
</organism>
<proteinExistence type="predicted"/>
<keyword evidence="1" id="KW-0472">Membrane</keyword>
<sequence>MELVGRNIRAGVDWAGGISLLLVRALLRGVQRPWGVHDVFRQVVALGVRSLPLSTLMGVFIGMALTWQFGEALASFGAKNAVGKAAALALVRELVPALMALTIGAKISTGITAELGSMKVSEQIDAIASLGADPVKKLVWPRVAASAVALPLLNVYGNVLALFGGAFIADLVFDVPAEYFYETYVQQLHPLDYVSGLVKSATFGVLVGLIGCYQGFQTGFGTEAVGSSTTQTVVATSIAIIVFDFVLTTVFLPAG</sequence>
<protein>
    <submittedName>
        <fullName evidence="2">ABC transporter permease</fullName>
    </submittedName>
</protein>
<dbReference type="Proteomes" id="UP001217838">
    <property type="component" value="Unassembled WGS sequence"/>
</dbReference>
<reference evidence="2 3" key="1">
    <citation type="submission" date="2022-11" db="EMBL/GenBank/DDBJ databases">
        <title>Minimal conservation of predation-associated metabolite biosynthetic gene clusters underscores biosynthetic potential of Myxococcota including descriptions for ten novel species: Archangium lansinium sp. nov., Myxococcus landrumus sp. nov., Nannocystis bai.</title>
        <authorList>
            <person name="Ahearne A."/>
            <person name="Stevens C."/>
            <person name="Dowd S."/>
        </authorList>
    </citation>
    <scope>NUCLEOTIDE SEQUENCE [LARGE SCALE GENOMIC DNA]</scope>
    <source>
        <strain evidence="2 3">NCELM</strain>
    </source>
</reference>
<accession>A0ABT5B0C2</accession>
<dbReference type="RefSeq" id="WP_271995130.1">
    <property type="nucleotide sequence ID" value="NZ_JAQNDN010000001.1"/>
</dbReference>
<dbReference type="Pfam" id="PF02405">
    <property type="entry name" value="MlaE"/>
    <property type="match status" value="1"/>
</dbReference>
<evidence type="ECO:0000256" key="1">
    <source>
        <dbReference type="SAM" id="Phobius"/>
    </source>
</evidence>
<keyword evidence="1" id="KW-0812">Transmembrane</keyword>
<dbReference type="InterPro" id="IPR030802">
    <property type="entry name" value="Permease_MalE"/>
</dbReference>
<name>A0ABT5B0C2_9BACT</name>
<evidence type="ECO:0000313" key="3">
    <source>
        <dbReference type="Proteomes" id="UP001217838"/>
    </source>
</evidence>
<feature type="transmembrane region" description="Helical" evidence="1">
    <location>
        <begin position="193"/>
        <end position="213"/>
    </location>
</feature>
<feature type="transmembrane region" description="Helical" evidence="1">
    <location>
        <begin position="233"/>
        <end position="254"/>
    </location>
</feature>
<dbReference type="PANTHER" id="PTHR30188:SF4">
    <property type="entry name" value="PROTEIN TRIGALACTOSYLDIACYLGLYCEROL 1, CHLOROPLASTIC"/>
    <property type="match status" value="1"/>
</dbReference>
<keyword evidence="3" id="KW-1185">Reference proteome</keyword>
<evidence type="ECO:0000313" key="2">
    <source>
        <dbReference type="EMBL" id="MDC0667188.1"/>
    </source>
</evidence>